<feature type="domain" description="DUF4767" evidence="2">
    <location>
        <begin position="1"/>
        <end position="119"/>
    </location>
</feature>
<sequence length="325" mass="36187">MNQFGTEMGQSYGRVTKNVEFRWYNMSIKQYVTKGSNILVGGKASKVVWFPKKNRDSRTKLNVLSSYVDITSHVWYLFTYSSKDGYRVLVTQKRARGDGLVPFVQTSNQQLRSAFKKIVRGQTIKSSSTASNKTQASSNASSTSSGASASSNGTTAVVPAKQEPQFPAAMQGTWYSYTSGSDYEPAGYTKVVISGNKMTTSQGDTTEYTELHDTSEYTAAERRFMDCGNYDGFVMDEYRSDHWGKTDTFEANGYQWFNVRGWYQSAGDGESFCVINRSVDGQTVPVLTTGYGAGTWVDKHMYRTPELAHQQADVDYPGDVVQSDE</sequence>
<proteinExistence type="predicted"/>
<dbReference type="PATRIC" id="fig|1423810.4.peg.1098"/>
<comment type="caution">
    <text evidence="3">The sequence shown here is derived from an EMBL/GenBank/DDBJ whole genome shotgun (WGS) entry which is preliminary data.</text>
</comment>
<evidence type="ECO:0000313" key="3">
    <source>
        <dbReference type="EMBL" id="KRM87558.1"/>
    </source>
</evidence>
<evidence type="ECO:0000259" key="2">
    <source>
        <dbReference type="Pfam" id="PF15983"/>
    </source>
</evidence>
<feature type="compositionally biased region" description="Low complexity" evidence="1">
    <location>
        <begin position="126"/>
        <end position="156"/>
    </location>
</feature>
<dbReference type="STRING" id="1423810.FD19_GL001069"/>
<dbReference type="Pfam" id="PF15983">
    <property type="entry name" value="DUF4767"/>
    <property type="match status" value="1"/>
</dbReference>
<dbReference type="InterPro" id="IPR031927">
    <property type="entry name" value="DUF4767"/>
</dbReference>
<gene>
    <name evidence="3" type="ORF">FD19_GL001069</name>
</gene>
<protein>
    <recommendedName>
        <fullName evidence="2">DUF4767 domain-containing protein</fullName>
    </recommendedName>
</protein>
<accession>A0A0R2CHS3</accession>
<feature type="region of interest" description="Disordered" evidence="1">
    <location>
        <begin position="126"/>
        <end position="162"/>
    </location>
</feature>
<dbReference type="EMBL" id="AYZK01000002">
    <property type="protein sequence ID" value="KRM87558.1"/>
    <property type="molecule type" value="Genomic_DNA"/>
</dbReference>
<dbReference type="Proteomes" id="UP000051789">
    <property type="component" value="Unassembled WGS sequence"/>
</dbReference>
<name>A0A0R2CHS3_9LACO</name>
<reference evidence="3 4" key="1">
    <citation type="journal article" date="2015" name="Genome Announc.">
        <title>Expanding the biotechnology potential of lactobacilli through comparative genomics of 213 strains and associated genera.</title>
        <authorList>
            <person name="Sun Z."/>
            <person name="Harris H.M."/>
            <person name="McCann A."/>
            <person name="Guo C."/>
            <person name="Argimon S."/>
            <person name="Zhang W."/>
            <person name="Yang X."/>
            <person name="Jeffery I.B."/>
            <person name="Cooney J.C."/>
            <person name="Kagawa T.F."/>
            <person name="Liu W."/>
            <person name="Song Y."/>
            <person name="Salvetti E."/>
            <person name="Wrobel A."/>
            <person name="Rasinkangas P."/>
            <person name="Parkhill J."/>
            <person name="Rea M.C."/>
            <person name="O'Sullivan O."/>
            <person name="Ritari J."/>
            <person name="Douillard F.P."/>
            <person name="Paul Ross R."/>
            <person name="Yang R."/>
            <person name="Briner A.E."/>
            <person name="Felis G.E."/>
            <person name="de Vos W.M."/>
            <person name="Barrangou R."/>
            <person name="Klaenhammer T.R."/>
            <person name="Caufield P.W."/>
            <person name="Cui Y."/>
            <person name="Zhang H."/>
            <person name="O'Toole P.W."/>
        </authorList>
    </citation>
    <scope>NUCLEOTIDE SEQUENCE [LARGE SCALE GENOMIC DNA]</scope>
    <source>
        <strain evidence="3 4">DSM 22698</strain>
    </source>
</reference>
<organism evidence="3 4">
    <name type="scientific">Lacticaseibacillus thailandensis DSM 22698 = JCM 13996</name>
    <dbReference type="NCBI Taxonomy" id="1423810"/>
    <lineage>
        <taxon>Bacteria</taxon>
        <taxon>Bacillati</taxon>
        <taxon>Bacillota</taxon>
        <taxon>Bacilli</taxon>
        <taxon>Lactobacillales</taxon>
        <taxon>Lactobacillaceae</taxon>
        <taxon>Lacticaseibacillus</taxon>
    </lineage>
</organism>
<dbReference type="AlphaFoldDB" id="A0A0R2CHS3"/>
<keyword evidence="4" id="KW-1185">Reference proteome</keyword>
<evidence type="ECO:0000256" key="1">
    <source>
        <dbReference type="SAM" id="MobiDB-lite"/>
    </source>
</evidence>
<evidence type="ECO:0000313" key="4">
    <source>
        <dbReference type="Proteomes" id="UP000051789"/>
    </source>
</evidence>